<protein>
    <submittedName>
        <fullName evidence="1">Uncharacterized protein</fullName>
    </submittedName>
</protein>
<proteinExistence type="predicted"/>
<dbReference type="AlphaFoldDB" id="A0A0F9L174"/>
<name>A0A0F9L174_9ZZZZ</name>
<comment type="caution">
    <text evidence="1">The sequence shown here is derived from an EMBL/GenBank/DDBJ whole genome shotgun (WGS) entry which is preliminary data.</text>
</comment>
<gene>
    <name evidence="1" type="ORF">LCGC14_1266510</name>
</gene>
<sequence>MTQDKERAAAQDHALIRSEDVVQLIDNVVLDDAPTSFTSKAVHVGPFRRFALYLRHKSTNAPTNLQYIVEFLNPHDGQWYQYNEGVFASLFYEDTVLATERFESFVGFVLGPDMRLRAVGTGTSGSATFAITAGVAFFN</sequence>
<accession>A0A0F9L174</accession>
<dbReference type="EMBL" id="LAZR01007069">
    <property type="protein sequence ID" value="KKM87673.1"/>
    <property type="molecule type" value="Genomic_DNA"/>
</dbReference>
<evidence type="ECO:0000313" key="1">
    <source>
        <dbReference type="EMBL" id="KKM87673.1"/>
    </source>
</evidence>
<organism evidence="1">
    <name type="scientific">marine sediment metagenome</name>
    <dbReference type="NCBI Taxonomy" id="412755"/>
    <lineage>
        <taxon>unclassified sequences</taxon>
        <taxon>metagenomes</taxon>
        <taxon>ecological metagenomes</taxon>
    </lineage>
</organism>
<reference evidence="1" key="1">
    <citation type="journal article" date="2015" name="Nature">
        <title>Complex archaea that bridge the gap between prokaryotes and eukaryotes.</title>
        <authorList>
            <person name="Spang A."/>
            <person name="Saw J.H."/>
            <person name="Jorgensen S.L."/>
            <person name="Zaremba-Niedzwiedzka K."/>
            <person name="Martijn J."/>
            <person name="Lind A.E."/>
            <person name="van Eijk R."/>
            <person name="Schleper C."/>
            <person name="Guy L."/>
            <person name="Ettema T.J."/>
        </authorList>
    </citation>
    <scope>NUCLEOTIDE SEQUENCE</scope>
</reference>